<dbReference type="KEGG" id="sbat:G4Z16_05155"/>
<evidence type="ECO:0000313" key="4">
    <source>
        <dbReference type="Proteomes" id="UP000595046"/>
    </source>
</evidence>
<accession>A0A7T1T3Z2</accession>
<feature type="transmembrane region" description="Helical" evidence="2">
    <location>
        <begin position="83"/>
        <end position="102"/>
    </location>
</feature>
<dbReference type="AlphaFoldDB" id="A0A7T1T3Z2"/>
<reference evidence="4" key="1">
    <citation type="submission" date="2020-02" db="EMBL/GenBank/DDBJ databases">
        <title>Streptomyces sp. ASO4wet.</title>
        <authorList>
            <person name="Risdian C."/>
            <person name="Landwehr W."/>
            <person name="Schupp P."/>
            <person name="Wink J."/>
        </authorList>
    </citation>
    <scope>NUCLEOTIDE SEQUENCE [LARGE SCALE GENOMIC DNA]</scope>
    <source>
        <strain evidence="4">ASO4wet</strain>
    </source>
</reference>
<keyword evidence="2" id="KW-1133">Transmembrane helix</keyword>
<keyword evidence="2" id="KW-0472">Membrane</keyword>
<feature type="region of interest" description="Disordered" evidence="1">
    <location>
        <begin position="1"/>
        <end position="21"/>
    </location>
</feature>
<evidence type="ECO:0000313" key="3">
    <source>
        <dbReference type="EMBL" id="QPP05885.1"/>
    </source>
</evidence>
<feature type="transmembrane region" description="Helical" evidence="2">
    <location>
        <begin position="27"/>
        <end position="48"/>
    </location>
</feature>
<gene>
    <name evidence="3" type="ORF">G4Z16_05155</name>
</gene>
<feature type="transmembrane region" description="Helical" evidence="2">
    <location>
        <begin position="54"/>
        <end position="74"/>
    </location>
</feature>
<dbReference type="Proteomes" id="UP000595046">
    <property type="component" value="Chromosome"/>
</dbReference>
<name>A0A7T1T3Z2_9ACTN</name>
<sequence length="106" mass="10410">MSYGPPPEPNASAPQAVGTAPVDRPKAAGAAVAAVILGLLGCVLPLLPIDLTGVRPYIGIPSGAGGIILAIVAYSRNQRGKPLAMVGALLSALALILGMIMVSGSA</sequence>
<evidence type="ECO:0000256" key="1">
    <source>
        <dbReference type="SAM" id="MobiDB-lite"/>
    </source>
</evidence>
<keyword evidence="2" id="KW-0812">Transmembrane</keyword>
<protein>
    <recommendedName>
        <fullName evidence="5">DUF4190 domain-containing protein</fullName>
    </recommendedName>
</protein>
<evidence type="ECO:0000256" key="2">
    <source>
        <dbReference type="SAM" id="Phobius"/>
    </source>
</evidence>
<evidence type="ECO:0008006" key="5">
    <source>
        <dbReference type="Google" id="ProtNLM"/>
    </source>
</evidence>
<organism evidence="3 4">
    <name type="scientific">Streptomyces bathyalis</name>
    <dbReference type="NCBI Taxonomy" id="2710756"/>
    <lineage>
        <taxon>Bacteria</taxon>
        <taxon>Bacillati</taxon>
        <taxon>Actinomycetota</taxon>
        <taxon>Actinomycetes</taxon>
        <taxon>Kitasatosporales</taxon>
        <taxon>Streptomycetaceae</taxon>
        <taxon>Streptomyces</taxon>
    </lineage>
</organism>
<proteinExistence type="predicted"/>
<keyword evidence="4" id="KW-1185">Reference proteome</keyword>
<dbReference type="RefSeq" id="WP_197349406.1">
    <property type="nucleotide sequence ID" value="NZ_CP048882.1"/>
</dbReference>
<dbReference type="EMBL" id="CP048882">
    <property type="protein sequence ID" value="QPP05885.1"/>
    <property type="molecule type" value="Genomic_DNA"/>
</dbReference>